<name>A0ABP1BLT2_9BRYO</name>
<dbReference type="InterPro" id="IPR029058">
    <property type="entry name" value="AB_hydrolase_fold"/>
</dbReference>
<evidence type="ECO:0000313" key="3">
    <source>
        <dbReference type="Proteomes" id="UP001497522"/>
    </source>
</evidence>
<dbReference type="EMBL" id="OZ023706">
    <property type="protein sequence ID" value="CAK9876750.1"/>
    <property type="molecule type" value="Genomic_DNA"/>
</dbReference>
<dbReference type="Proteomes" id="UP001497522">
    <property type="component" value="Chromosome 5"/>
</dbReference>
<dbReference type="PANTHER" id="PTHR33428">
    <property type="entry name" value="CHLOROPHYLLASE-2, CHLOROPLASTIC"/>
    <property type="match status" value="1"/>
</dbReference>
<dbReference type="InterPro" id="IPR017395">
    <property type="entry name" value="Chlorophyllase-like"/>
</dbReference>
<evidence type="ECO:0000256" key="1">
    <source>
        <dbReference type="SAM" id="MobiDB-lite"/>
    </source>
</evidence>
<dbReference type="PANTHER" id="PTHR33428:SF2">
    <property type="entry name" value="CHLOROPHYLLASE-2"/>
    <property type="match status" value="1"/>
</dbReference>
<dbReference type="Gene3D" id="3.40.50.1820">
    <property type="entry name" value="alpha/beta hydrolase"/>
    <property type="match status" value="1"/>
</dbReference>
<dbReference type="Pfam" id="PF07224">
    <property type="entry name" value="Chlorophyllase"/>
    <property type="match status" value="1"/>
</dbReference>
<protein>
    <recommendedName>
        <fullName evidence="4">Chlorophyllase</fullName>
    </recommendedName>
</protein>
<gene>
    <name evidence="2" type="ORF">CSSPJE1EN2_LOCUS18792</name>
</gene>
<dbReference type="SUPFAM" id="SSF53474">
    <property type="entry name" value="alpha/beta-Hydrolases"/>
    <property type="match status" value="1"/>
</dbReference>
<evidence type="ECO:0000313" key="2">
    <source>
        <dbReference type="EMBL" id="CAK9876750.1"/>
    </source>
</evidence>
<sequence>MVMRSSRDDSSCAHGGVYEDGPYKAHTVSLEQQRSRCGSKHNHRVGGGAAAATNETDLPPKPLLIAVPKAKGKYPVVQFQHGFTLQNHFYSQLLLHLASHGFIVVAPQMYTISGSDATTEIEDAVAILNWMPSGLEIALPLSFLNAKPDFSKVALVGHSRGGKVVFGLALGLRNSILQYSAVVGLDPVDGNAKGIQTKPPILQFSQHSLNLGVPTLIVGSGLGSLKRNYLFPPCAPEGVSHQAFFFDSSAPAFHFVAKEYGHMDFLDDDCKGAQGKLSYCVCKNGPSRSPMRRFAGGIIAAFLQAALLNNTASFDAALAHPDLAPVLLEPPESYGKLPQQSQSSSCTSDLVTGIPLNRLVGYNLQETDTQAPYDNEVENSQILDMLSTSRKVEAVAPLVEDQGLN</sequence>
<keyword evidence="3" id="KW-1185">Reference proteome</keyword>
<organism evidence="2 3">
    <name type="scientific">Sphagnum jensenii</name>
    <dbReference type="NCBI Taxonomy" id="128206"/>
    <lineage>
        <taxon>Eukaryota</taxon>
        <taxon>Viridiplantae</taxon>
        <taxon>Streptophyta</taxon>
        <taxon>Embryophyta</taxon>
        <taxon>Bryophyta</taxon>
        <taxon>Sphagnophytina</taxon>
        <taxon>Sphagnopsida</taxon>
        <taxon>Sphagnales</taxon>
        <taxon>Sphagnaceae</taxon>
        <taxon>Sphagnum</taxon>
    </lineage>
</organism>
<evidence type="ECO:0008006" key="4">
    <source>
        <dbReference type="Google" id="ProtNLM"/>
    </source>
</evidence>
<accession>A0ABP1BLT2</accession>
<proteinExistence type="predicted"/>
<feature type="region of interest" description="Disordered" evidence="1">
    <location>
        <begin position="30"/>
        <end position="55"/>
    </location>
</feature>
<reference evidence="2" key="1">
    <citation type="submission" date="2024-03" db="EMBL/GenBank/DDBJ databases">
        <authorList>
            <consortium name="ELIXIR-Norway"/>
            <consortium name="Elixir Norway"/>
        </authorList>
    </citation>
    <scope>NUCLEOTIDE SEQUENCE</scope>
</reference>